<sequence length="485" mass="50241">MSDDVAGPVADSNGGASGAEQRIRSAVQDCVHCGFCLPVCPTYELWGEEMDSPRGRIHLVGQLLDGAPLTAAAGEHFDRCLGCMACMTACPSGVQYDQIIEAAREWTEAAGAEGSAADASSALSAGGSAAGGSAEVAGGLGPAGRAPGGSVPEARRSLRDRATREAIFALFPYPARLRAAMAPLRVLQRTRLDKAIARTGLMGRLSPAAEQALRLAPPASGAMPAGRLPSRVAARGERRAVVGMLTGCVQSVFFPRVNAATARVLAAEGCDVIIPRSQGCCGALSLHSGRAAEAIRFAQQTIETFEAARVDTIVVNSAGCGSAMKEYERLFADSPDWARRAAALSAKVRDLAEFLDALGPVARRHPVPARAAYHDACHLGHAQRITAAPRALLRAIPELELVELRDAGLCCGSAGVYNLLQPEAARELGARKADSVEASGASLLISANPGCTLQISSSLAARGIELRTAHTAEILDASINGVPLT</sequence>
<keyword evidence="3" id="KW-0677">Repeat</keyword>
<dbReference type="PANTHER" id="PTHR32479:SF17">
    <property type="entry name" value="GLYCOLATE OXIDASE IRON-SULFUR SUBUNIT"/>
    <property type="match status" value="1"/>
</dbReference>
<proteinExistence type="predicted"/>
<evidence type="ECO:0000256" key="5">
    <source>
        <dbReference type="ARBA" id="ARBA00023014"/>
    </source>
</evidence>
<dbReference type="SUPFAM" id="SSF46548">
    <property type="entry name" value="alpha-helical ferredoxin"/>
    <property type="match status" value="1"/>
</dbReference>
<feature type="region of interest" description="Disordered" evidence="6">
    <location>
        <begin position="134"/>
        <end position="157"/>
    </location>
</feature>
<evidence type="ECO:0000313" key="9">
    <source>
        <dbReference type="Proteomes" id="UP000460272"/>
    </source>
</evidence>
<evidence type="ECO:0000256" key="4">
    <source>
        <dbReference type="ARBA" id="ARBA00023004"/>
    </source>
</evidence>
<feature type="compositionally biased region" description="Low complexity" evidence="6">
    <location>
        <begin position="134"/>
        <end position="149"/>
    </location>
</feature>
<dbReference type="AlphaFoldDB" id="A0A6P2C3T8"/>
<dbReference type="Pfam" id="PF13183">
    <property type="entry name" value="Fer4_8"/>
    <property type="match status" value="1"/>
</dbReference>
<protein>
    <submittedName>
        <fullName evidence="8">4Fe-4S dicluster domain-containing protein</fullName>
    </submittedName>
</protein>
<accession>A0A6P2C3T8</accession>
<dbReference type="PROSITE" id="PS51379">
    <property type="entry name" value="4FE4S_FER_2"/>
    <property type="match status" value="2"/>
</dbReference>
<evidence type="ECO:0000256" key="1">
    <source>
        <dbReference type="ARBA" id="ARBA00022485"/>
    </source>
</evidence>
<dbReference type="InterPro" id="IPR009051">
    <property type="entry name" value="Helical_ferredxn"/>
</dbReference>
<keyword evidence="5" id="KW-0411">Iron-sulfur</keyword>
<comment type="caution">
    <text evidence="8">The sequence shown here is derived from an EMBL/GenBank/DDBJ whole genome shotgun (WGS) entry which is preliminary data.</text>
</comment>
<feature type="domain" description="4Fe-4S ferredoxin-type" evidence="7">
    <location>
        <begin position="71"/>
        <end position="94"/>
    </location>
</feature>
<dbReference type="PROSITE" id="PS00198">
    <property type="entry name" value="4FE4S_FER_1"/>
    <property type="match status" value="1"/>
</dbReference>
<dbReference type="EMBL" id="RPFW01000001">
    <property type="protein sequence ID" value="TVZ06079.1"/>
    <property type="molecule type" value="Genomic_DNA"/>
</dbReference>
<evidence type="ECO:0000313" key="8">
    <source>
        <dbReference type="EMBL" id="TVZ06079.1"/>
    </source>
</evidence>
<dbReference type="GO" id="GO:0016491">
    <property type="term" value="F:oxidoreductase activity"/>
    <property type="evidence" value="ECO:0007669"/>
    <property type="project" value="UniProtKB-ARBA"/>
</dbReference>
<gene>
    <name evidence="8" type="ORF">EAS64_01065</name>
</gene>
<evidence type="ECO:0000256" key="2">
    <source>
        <dbReference type="ARBA" id="ARBA00022723"/>
    </source>
</evidence>
<evidence type="ECO:0000259" key="7">
    <source>
        <dbReference type="PROSITE" id="PS51379"/>
    </source>
</evidence>
<dbReference type="Proteomes" id="UP000460272">
    <property type="component" value="Unassembled WGS sequence"/>
</dbReference>
<dbReference type="InterPro" id="IPR017896">
    <property type="entry name" value="4Fe4S_Fe-S-bd"/>
</dbReference>
<dbReference type="GO" id="GO:0051539">
    <property type="term" value="F:4 iron, 4 sulfur cluster binding"/>
    <property type="evidence" value="ECO:0007669"/>
    <property type="project" value="UniProtKB-KW"/>
</dbReference>
<organism evidence="8 9">
    <name type="scientific">Trebonia kvetii</name>
    <dbReference type="NCBI Taxonomy" id="2480626"/>
    <lineage>
        <taxon>Bacteria</taxon>
        <taxon>Bacillati</taxon>
        <taxon>Actinomycetota</taxon>
        <taxon>Actinomycetes</taxon>
        <taxon>Streptosporangiales</taxon>
        <taxon>Treboniaceae</taxon>
        <taxon>Trebonia</taxon>
    </lineage>
</organism>
<dbReference type="InterPro" id="IPR017900">
    <property type="entry name" value="4Fe4S_Fe_S_CS"/>
</dbReference>
<evidence type="ECO:0000256" key="3">
    <source>
        <dbReference type="ARBA" id="ARBA00022737"/>
    </source>
</evidence>
<keyword evidence="2" id="KW-0479">Metal-binding</keyword>
<evidence type="ECO:0000256" key="6">
    <source>
        <dbReference type="SAM" id="MobiDB-lite"/>
    </source>
</evidence>
<dbReference type="Pfam" id="PF02754">
    <property type="entry name" value="CCG"/>
    <property type="match status" value="2"/>
</dbReference>
<keyword evidence="9" id="KW-1185">Reference proteome</keyword>
<dbReference type="RefSeq" id="WP_145850833.1">
    <property type="nucleotide sequence ID" value="NZ_RPFW01000001.1"/>
</dbReference>
<dbReference type="Gene3D" id="1.10.1060.10">
    <property type="entry name" value="Alpha-helical ferredoxin"/>
    <property type="match status" value="1"/>
</dbReference>
<keyword evidence="1" id="KW-0004">4Fe-4S</keyword>
<dbReference type="OrthoDB" id="9770306at2"/>
<dbReference type="InterPro" id="IPR012257">
    <property type="entry name" value="Glc_ox_4Fe-4S"/>
</dbReference>
<dbReference type="InterPro" id="IPR004017">
    <property type="entry name" value="Cys_rich_dom"/>
</dbReference>
<dbReference type="PANTHER" id="PTHR32479">
    <property type="entry name" value="GLYCOLATE OXIDASE IRON-SULFUR SUBUNIT"/>
    <property type="match status" value="1"/>
</dbReference>
<keyword evidence="4" id="KW-0408">Iron</keyword>
<reference evidence="8 9" key="1">
    <citation type="submission" date="2018-11" db="EMBL/GenBank/DDBJ databases">
        <title>Trebonia kvetii gen.nov., sp.nov., a novel acidophilic actinobacterium, and proposal of the new actinobacterial family Treboniaceae fam. nov.</title>
        <authorList>
            <person name="Rapoport D."/>
            <person name="Sagova-Mareckova M."/>
            <person name="Sedlacek I."/>
            <person name="Provaznik J."/>
            <person name="Kralova S."/>
            <person name="Pavlinic D."/>
            <person name="Benes V."/>
            <person name="Kopecky J."/>
        </authorList>
    </citation>
    <scope>NUCLEOTIDE SEQUENCE [LARGE SCALE GENOMIC DNA]</scope>
    <source>
        <strain evidence="8 9">15Tr583</strain>
    </source>
</reference>
<feature type="domain" description="4Fe-4S ferredoxin-type" evidence="7">
    <location>
        <begin position="21"/>
        <end position="51"/>
    </location>
</feature>
<dbReference type="GO" id="GO:0046872">
    <property type="term" value="F:metal ion binding"/>
    <property type="evidence" value="ECO:0007669"/>
    <property type="project" value="UniProtKB-KW"/>
</dbReference>
<name>A0A6P2C3T8_9ACTN</name>
<dbReference type="PIRSF" id="PIRSF000139">
    <property type="entry name" value="Glc_ox_4Fe-4S"/>
    <property type="match status" value="1"/>
</dbReference>